<dbReference type="Proteomes" id="UP000217446">
    <property type="component" value="Unassembled WGS sequence"/>
</dbReference>
<reference evidence="3" key="1">
    <citation type="submission" date="2017-05" db="EMBL/GenBank/DDBJ databases">
        <title>Streptomyces olivochromogenes NBRC 3561 whole genome shotgun sequence.</title>
        <authorList>
            <person name="Dohra H."/>
            <person name="Kodani S."/>
        </authorList>
    </citation>
    <scope>NUCLEOTIDE SEQUENCE [LARGE SCALE GENOMIC DNA]</scope>
    <source>
        <strain evidence="3">NBRC 3561</strain>
    </source>
</reference>
<gene>
    <name evidence="2" type="ORF">SO3561_04568</name>
</gene>
<evidence type="ECO:0000313" key="3">
    <source>
        <dbReference type="Proteomes" id="UP000217446"/>
    </source>
</evidence>
<keyword evidence="1" id="KW-1133">Transmembrane helix</keyword>
<feature type="transmembrane region" description="Helical" evidence="1">
    <location>
        <begin position="7"/>
        <end position="27"/>
    </location>
</feature>
<evidence type="ECO:0000256" key="1">
    <source>
        <dbReference type="SAM" id="Phobius"/>
    </source>
</evidence>
<dbReference type="STRING" id="1963.AQJ27_26920"/>
<organism evidence="2 3">
    <name type="scientific">Streptomyces olivochromogenes</name>
    <dbReference type="NCBI Taxonomy" id="1963"/>
    <lineage>
        <taxon>Bacteria</taxon>
        <taxon>Bacillati</taxon>
        <taxon>Actinomycetota</taxon>
        <taxon>Actinomycetes</taxon>
        <taxon>Kitasatosporales</taxon>
        <taxon>Streptomycetaceae</taxon>
        <taxon>Streptomyces</taxon>
    </lineage>
</organism>
<accession>A0A250VFR8</accession>
<keyword evidence="1" id="KW-0812">Transmembrane</keyword>
<dbReference type="EMBL" id="BDQI01000009">
    <property type="protein sequence ID" value="GAX53043.1"/>
    <property type="molecule type" value="Genomic_DNA"/>
</dbReference>
<feature type="transmembrane region" description="Helical" evidence="1">
    <location>
        <begin position="47"/>
        <end position="66"/>
    </location>
</feature>
<comment type="caution">
    <text evidence="2">The sequence shown here is derived from an EMBL/GenBank/DDBJ whole genome shotgun (WGS) entry which is preliminary data.</text>
</comment>
<protein>
    <submittedName>
        <fullName evidence="2">Uncharacterized protein</fullName>
    </submittedName>
</protein>
<keyword evidence="1" id="KW-0472">Membrane</keyword>
<dbReference type="RefSeq" id="WP_067374094.1">
    <property type="nucleotide sequence ID" value="NZ_BDQI01000009.1"/>
</dbReference>
<keyword evidence="3" id="KW-1185">Reference proteome</keyword>
<dbReference type="AlphaFoldDB" id="A0A250VFR8"/>
<proteinExistence type="predicted"/>
<evidence type="ECO:0000313" key="2">
    <source>
        <dbReference type="EMBL" id="GAX53043.1"/>
    </source>
</evidence>
<sequence>MGQRMQAAGGCLIAVVGAGAGLAVWAVNSRDRFQRFEQGPDWSVLYAELPLMVLGGTTAALGLWALGLRARGLRARGLRALSRRVRARR</sequence>
<name>A0A250VFR8_STROL</name>